<dbReference type="Pfam" id="PF17293">
    <property type="entry name" value="Arm-DNA-bind_5"/>
    <property type="match status" value="1"/>
</dbReference>
<organism evidence="5 6">
    <name type="scientific">Paenimyroides tangerinum</name>
    <dbReference type="NCBI Taxonomy" id="2488728"/>
    <lineage>
        <taxon>Bacteria</taxon>
        <taxon>Pseudomonadati</taxon>
        <taxon>Bacteroidota</taxon>
        <taxon>Flavobacteriia</taxon>
        <taxon>Flavobacteriales</taxon>
        <taxon>Flavobacteriaceae</taxon>
        <taxon>Paenimyroides</taxon>
    </lineage>
</organism>
<dbReference type="Pfam" id="PF00589">
    <property type="entry name" value="Phage_integrase"/>
    <property type="match status" value="1"/>
</dbReference>
<dbReference type="PANTHER" id="PTHR30349:SF64">
    <property type="entry name" value="PROPHAGE INTEGRASE INTD-RELATED"/>
    <property type="match status" value="1"/>
</dbReference>
<dbReference type="InterPro" id="IPR013762">
    <property type="entry name" value="Integrase-like_cat_sf"/>
</dbReference>
<keyword evidence="3" id="KW-0233">DNA recombination</keyword>
<protein>
    <submittedName>
        <fullName evidence="5">Site-specific integrase</fullName>
    </submittedName>
</protein>
<evidence type="ECO:0000256" key="2">
    <source>
        <dbReference type="ARBA" id="ARBA00023125"/>
    </source>
</evidence>
<sequence>MLETSYGLNFFLKTHHKGFDLRYIYLRITVNGIQKEASTKRKWESSRWNQKNEKAIGTKEDAKALNYFLDSLRRKVDDYKIQLINRNISITSKLLIDYVLGNTVANTKVLEEFQKHNNEILALVSKGEYSMGTYERYVTARSHVEQFIKLKYKVDDLEFRQLNYEFIQDYDFFLRTVRNCQNNSTVKYIANFKKIIFRAISKDIITIDPFKAFKSKKNAIKKTPLSSQELFTLENKVFDSDRLNEVRDIFVFQCYTGLAYIDVKQLNKNEIKIGIDDKAWIVSNRQKTGSSTTIPLLSKAIEILEKYKEHPLCLKSNLLLPVKSNQKMNEYLKEIATLCQIDDNLTTHKARRTFGSTVTLNNGVPMHVVKEMLGHQSIKQTEEYALTEQSTISREMNLLETKITSNTDKNYSDTIILLKTIENQITQLAIESHKSSDSKVISKLMKYQNEIENLKKLL</sequence>
<dbReference type="InterPro" id="IPR002104">
    <property type="entry name" value="Integrase_catalytic"/>
</dbReference>
<dbReference type="Pfam" id="PF13102">
    <property type="entry name" value="Phage_int_SAM_5"/>
    <property type="match status" value="1"/>
</dbReference>
<dbReference type="PROSITE" id="PS51898">
    <property type="entry name" value="TYR_RECOMBINASE"/>
    <property type="match status" value="1"/>
</dbReference>
<dbReference type="SUPFAM" id="SSF56349">
    <property type="entry name" value="DNA breaking-rejoining enzymes"/>
    <property type="match status" value="1"/>
</dbReference>
<dbReference type="InterPro" id="IPR035386">
    <property type="entry name" value="Arm-DNA-bind_5"/>
</dbReference>
<dbReference type="GO" id="GO:0003677">
    <property type="term" value="F:DNA binding"/>
    <property type="evidence" value="ECO:0007669"/>
    <property type="project" value="UniProtKB-KW"/>
</dbReference>
<dbReference type="CDD" id="cd01185">
    <property type="entry name" value="INTN1_C_like"/>
    <property type="match status" value="1"/>
</dbReference>
<keyword evidence="2" id="KW-0238">DNA-binding</keyword>
<dbReference type="InterPro" id="IPR050090">
    <property type="entry name" value="Tyrosine_recombinase_XerCD"/>
</dbReference>
<reference evidence="5 6" key="1">
    <citation type="submission" date="2018-11" db="EMBL/GenBank/DDBJ databases">
        <title>Flavobacterium sp. nov., YIM 102701-2 draft genome.</title>
        <authorList>
            <person name="Li G."/>
            <person name="Jiang Y."/>
        </authorList>
    </citation>
    <scope>NUCLEOTIDE SEQUENCE [LARGE SCALE GENOMIC DNA]</scope>
    <source>
        <strain evidence="5 6">YIM 102701-2</strain>
    </source>
</reference>
<dbReference type="InterPro" id="IPR011010">
    <property type="entry name" value="DNA_brk_join_enz"/>
</dbReference>
<dbReference type="GO" id="GO:0015074">
    <property type="term" value="P:DNA integration"/>
    <property type="evidence" value="ECO:0007669"/>
    <property type="project" value="InterPro"/>
</dbReference>
<evidence type="ECO:0000256" key="3">
    <source>
        <dbReference type="ARBA" id="ARBA00023172"/>
    </source>
</evidence>
<evidence type="ECO:0000313" key="6">
    <source>
        <dbReference type="Proteomes" id="UP000275719"/>
    </source>
</evidence>
<dbReference type="Proteomes" id="UP000275719">
    <property type="component" value="Unassembled WGS sequence"/>
</dbReference>
<feature type="domain" description="Tyr recombinase" evidence="4">
    <location>
        <begin position="220"/>
        <end position="400"/>
    </location>
</feature>
<name>A0A3P3VZB4_9FLAO</name>
<evidence type="ECO:0000256" key="1">
    <source>
        <dbReference type="ARBA" id="ARBA00008857"/>
    </source>
</evidence>
<dbReference type="InterPro" id="IPR010998">
    <property type="entry name" value="Integrase_recombinase_N"/>
</dbReference>
<dbReference type="RefSeq" id="WP_125019996.1">
    <property type="nucleotide sequence ID" value="NZ_RQVQ01000043.1"/>
</dbReference>
<dbReference type="EMBL" id="RQVQ01000043">
    <property type="protein sequence ID" value="RRJ88125.1"/>
    <property type="molecule type" value="Genomic_DNA"/>
</dbReference>
<proteinExistence type="inferred from homology"/>
<dbReference type="InterPro" id="IPR025269">
    <property type="entry name" value="SAM-like_dom"/>
</dbReference>
<dbReference type="OrthoDB" id="1098628at2"/>
<dbReference type="GO" id="GO:0006310">
    <property type="term" value="P:DNA recombination"/>
    <property type="evidence" value="ECO:0007669"/>
    <property type="project" value="UniProtKB-KW"/>
</dbReference>
<comment type="similarity">
    <text evidence="1">Belongs to the 'phage' integrase family.</text>
</comment>
<comment type="caution">
    <text evidence="5">The sequence shown here is derived from an EMBL/GenBank/DDBJ whole genome shotgun (WGS) entry which is preliminary data.</text>
</comment>
<dbReference type="PANTHER" id="PTHR30349">
    <property type="entry name" value="PHAGE INTEGRASE-RELATED"/>
    <property type="match status" value="1"/>
</dbReference>
<accession>A0A3P3VZB4</accession>
<evidence type="ECO:0000313" key="5">
    <source>
        <dbReference type="EMBL" id="RRJ88125.1"/>
    </source>
</evidence>
<keyword evidence="6" id="KW-1185">Reference proteome</keyword>
<dbReference type="Gene3D" id="1.10.150.130">
    <property type="match status" value="1"/>
</dbReference>
<dbReference type="Gene3D" id="1.10.443.10">
    <property type="entry name" value="Intergrase catalytic core"/>
    <property type="match status" value="1"/>
</dbReference>
<dbReference type="AlphaFoldDB" id="A0A3P3VZB4"/>
<evidence type="ECO:0000259" key="4">
    <source>
        <dbReference type="PROSITE" id="PS51898"/>
    </source>
</evidence>
<gene>
    <name evidence="5" type="ORF">EG240_14080</name>
</gene>